<keyword evidence="3" id="KW-0472">Membrane</keyword>
<gene>
    <name evidence="3" type="ORF">OJ252_1180</name>
</gene>
<organism evidence="3 4">
    <name type="scientific">Cryptosporidium canis</name>
    <dbReference type="NCBI Taxonomy" id="195482"/>
    <lineage>
        <taxon>Eukaryota</taxon>
        <taxon>Sar</taxon>
        <taxon>Alveolata</taxon>
        <taxon>Apicomplexa</taxon>
        <taxon>Conoidasida</taxon>
        <taxon>Coccidia</taxon>
        <taxon>Eucoccidiorida</taxon>
        <taxon>Eimeriorina</taxon>
        <taxon>Cryptosporidiidae</taxon>
        <taxon>Cryptosporidium</taxon>
    </lineage>
</organism>
<reference evidence="3" key="1">
    <citation type="submission" date="2022-10" db="EMBL/GenBank/DDBJ databases">
        <title>Adaptive evolution leads to modifications in subtelomeric GC content in a zoonotic Cryptosporidium species.</title>
        <authorList>
            <person name="Li J."/>
            <person name="Feng Y."/>
            <person name="Xiao L."/>
        </authorList>
    </citation>
    <scope>NUCLEOTIDE SEQUENCE</scope>
    <source>
        <strain evidence="3">25894</strain>
    </source>
</reference>
<feature type="region of interest" description="Disordered" evidence="2">
    <location>
        <begin position="173"/>
        <end position="205"/>
    </location>
</feature>
<feature type="coiled-coil region" evidence="1">
    <location>
        <begin position="95"/>
        <end position="126"/>
    </location>
</feature>
<keyword evidence="3" id="KW-0812">Transmembrane</keyword>
<dbReference type="Proteomes" id="UP001071777">
    <property type="component" value="Unassembled WGS sequence"/>
</dbReference>
<accession>A0ABQ8PBQ1</accession>
<keyword evidence="4" id="KW-1185">Reference proteome</keyword>
<proteinExistence type="predicted"/>
<sequence>MEVPVFSEASLSTQRSREVFVQQIKRELSEYFVVMGISDCEYYSLDEILERARASNIRFNREVIKKVFLSIKPTHMDKCNGRQLKESYLKRRWELQTMLDTCSRELEALEQLRQQAENNLRRGKLGLAEGDGLGCGVQDPPGVSGPGRGDSGVPADLLPVALLEAHSIQELCEGVQAEEGPEDGGSEHVPERAGLSGRAVPAKVQ</sequence>
<dbReference type="EMBL" id="JAPCXB010000043">
    <property type="protein sequence ID" value="KAJ1612620.1"/>
    <property type="molecule type" value="Genomic_DNA"/>
</dbReference>
<evidence type="ECO:0000256" key="2">
    <source>
        <dbReference type="SAM" id="MobiDB-lite"/>
    </source>
</evidence>
<evidence type="ECO:0000313" key="4">
    <source>
        <dbReference type="Proteomes" id="UP001071777"/>
    </source>
</evidence>
<protein>
    <submittedName>
        <fullName evidence="3">Transmembrane domain-containing protein</fullName>
    </submittedName>
</protein>
<keyword evidence="1" id="KW-0175">Coiled coil</keyword>
<comment type="caution">
    <text evidence="3">The sequence shown here is derived from an EMBL/GenBank/DDBJ whole genome shotgun (WGS) entry which is preliminary data.</text>
</comment>
<feature type="region of interest" description="Disordered" evidence="2">
    <location>
        <begin position="135"/>
        <end position="155"/>
    </location>
</feature>
<evidence type="ECO:0000256" key="1">
    <source>
        <dbReference type="SAM" id="Coils"/>
    </source>
</evidence>
<evidence type="ECO:0000313" key="3">
    <source>
        <dbReference type="EMBL" id="KAJ1612620.1"/>
    </source>
</evidence>
<name>A0ABQ8PBQ1_9CRYT</name>